<comment type="similarity">
    <text evidence="5 15">Belongs to the aspartokinase family.</text>
</comment>
<feature type="domain" description="Aspartate/glutamate/uridylate kinase" evidence="17">
    <location>
        <begin position="3"/>
        <end position="235"/>
    </location>
</feature>
<dbReference type="SUPFAM" id="SSF53633">
    <property type="entry name" value="Carbamate kinase-like"/>
    <property type="match status" value="1"/>
</dbReference>
<dbReference type="InterPro" id="IPR001341">
    <property type="entry name" value="Asp_kinase"/>
</dbReference>
<dbReference type="GO" id="GO:0005524">
    <property type="term" value="F:ATP binding"/>
    <property type="evidence" value="ECO:0007669"/>
    <property type="project" value="UniProtKB-KW"/>
</dbReference>
<dbReference type="InterPro" id="IPR045865">
    <property type="entry name" value="ACT-like_dom_sf"/>
</dbReference>
<dbReference type="EC" id="2.7.2.4" evidence="15"/>
<comment type="pathway">
    <text evidence="2 16">Amino-acid biosynthesis; L-lysine biosynthesis via DAP pathway; (S)-tetrahydrodipicolinate from L-aspartate: step 1/4.</text>
</comment>
<evidence type="ECO:0000256" key="9">
    <source>
        <dbReference type="ARBA" id="ARBA00022777"/>
    </source>
</evidence>
<dbReference type="Pfam" id="PF13840">
    <property type="entry name" value="ACT_7"/>
    <property type="match status" value="1"/>
</dbReference>
<dbReference type="EMBL" id="NIBG01000001">
    <property type="protein sequence ID" value="PAB61214.1"/>
    <property type="molecule type" value="Genomic_DNA"/>
</dbReference>
<evidence type="ECO:0000313" key="20">
    <source>
        <dbReference type="Proteomes" id="UP000216024"/>
    </source>
</evidence>
<evidence type="ECO:0000256" key="13">
    <source>
        <dbReference type="ARBA" id="ARBA00047872"/>
    </source>
</evidence>
<dbReference type="UniPathway" id="UPA00051">
    <property type="reaction ID" value="UER00462"/>
</dbReference>
<dbReference type="UniPathway" id="UPA00050">
    <property type="reaction ID" value="UER00461"/>
</dbReference>
<protein>
    <recommendedName>
        <fullName evidence="15">Aspartokinase</fullName>
        <ecNumber evidence="15">2.7.2.4</ecNumber>
    </recommendedName>
</protein>
<dbReference type="GO" id="GO:0009089">
    <property type="term" value="P:lysine biosynthetic process via diaminopimelate"/>
    <property type="evidence" value="ECO:0007669"/>
    <property type="project" value="UniProtKB-UniPathway"/>
</dbReference>
<evidence type="ECO:0000256" key="8">
    <source>
        <dbReference type="ARBA" id="ARBA00022741"/>
    </source>
</evidence>
<comment type="function">
    <text evidence="1">Catalyzes the phosphorylation of the beta-carboxyl group of aspartic acid with ATP to yield 4-phospho-L-aspartate, which is involved in the branched biosynthetic pathway leading to the biosynthesis of amino acids threonine, isoleucine and methionine.</text>
</comment>
<dbReference type="UniPathway" id="UPA00034">
    <property type="reaction ID" value="UER00015"/>
</dbReference>
<evidence type="ECO:0000256" key="1">
    <source>
        <dbReference type="ARBA" id="ARBA00003121"/>
    </source>
</evidence>
<sequence>MDIIVQKFGGTSVATEELRKKVASKVVATKEAGKSPIVVVSAIGRRGDNYATDTLVNMATSVYDGDNARDLDIIMSVGEIISSVILSNTIKSMGYKSQAVTGFQAGIITDNHFGDADVLKVDNKYLMDLLNKGIIPVVAGFQGVTEAGEITTLGRGGSDTTAAILGEALHAECVEIYTDVDGVMTADPRVVKKAKVIEEIDYEEIYQMADEGAKVVHPRAVAVAKRSNIPMKVKNTLSDSKGTIIIQKNHYLRKARKSLEEENMIRAIAHKSNISQISVFFDDNMEDNDILMNNLTKFQVSIDLINFFTDKKVFTVDNKDLNKVKNILEENKFKYSIIKNCSKVTAIGHKIRGIPGVMGKIVRALSHSGINILQSSDSYTTISCLIKEEHIEKAVNALHAEFNLDK</sequence>
<comment type="caution">
    <text evidence="19">The sequence shown here is derived from an EMBL/GenBank/DDBJ whole genome shotgun (WGS) entry which is preliminary data.</text>
</comment>
<dbReference type="Gene3D" id="3.40.1160.10">
    <property type="entry name" value="Acetylglutamate kinase-like"/>
    <property type="match status" value="1"/>
</dbReference>
<evidence type="ECO:0000256" key="10">
    <source>
        <dbReference type="ARBA" id="ARBA00022840"/>
    </source>
</evidence>
<keyword evidence="7 15" id="KW-0808">Transferase</keyword>
<reference evidence="19 20" key="1">
    <citation type="submission" date="2017-06" db="EMBL/GenBank/DDBJ databases">
        <title>Draft genome sequence of anaerobic fermentative bacterium Anaeromicrobium sediminis DY2726D isolated from West Pacific Ocean sediments.</title>
        <authorList>
            <person name="Zeng X."/>
        </authorList>
    </citation>
    <scope>NUCLEOTIDE SEQUENCE [LARGE SCALE GENOMIC DNA]</scope>
    <source>
        <strain evidence="19 20">DY2726D</strain>
    </source>
</reference>
<organism evidence="19 20">
    <name type="scientific">Anaeromicrobium sediminis</name>
    <dbReference type="NCBI Taxonomy" id="1478221"/>
    <lineage>
        <taxon>Bacteria</taxon>
        <taxon>Bacillati</taxon>
        <taxon>Bacillota</taxon>
        <taxon>Clostridia</taxon>
        <taxon>Peptostreptococcales</taxon>
        <taxon>Thermotaleaceae</taxon>
        <taxon>Anaeromicrobium</taxon>
    </lineage>
</organism>
<evidence type="ECO:0000256" key="14">
    <source>
        <dbReference type="PIRSR" id="PIRSR000726-1"/>
    </source>
</evidence>
<feature type="binding site" evidence="14">
    <location>
        <begin position="214"/>
        <end position="215"/>
    </location>
    <ligand>
        <name>ATP</name>
        <dbReference type="ChEBI" id="CHEBI:30616"/>
    </ligand>
</feature>
<dbReference type="InterPro" id="IPR027795">
    <property type="entry name" value="CASTOR_ACT_dom"/>
</dbReference>
<feature type="binding site" evidence="14">
    <location>
        <position position="79"/>
    </location>
    <ligand>
        <name>substrate</name>
    </ligand>
</feature>
<comment type="pathway">
    <text evidence="4 16">Amino-acid biosynthesis; L-threonine biosynthesis; L-threonine from L-aspartate: step 1/5.</text>
</comment>
<dbReference type="PANTHER" id="PTHR21499">
    <property type="entry name" value="ASPARTATE KINASE"/>
    <property type="match status" value="1"/>
</dbReference>
<dbReference type="NCBIfam" id="TIGR00657">
    <property type="entry name" value="asp_kinases"/>
    <property type="match status" value="1"/>
</dbReference>
<keyword evidence="10 14" id="KW-0067">ATP-binding</keyword>
<accession>A0A267MNN8</accession>
<dbReference type="OrthoDB" id="9799110at2"/>
<dbReference type="PIRSF" id="PIRSF000726">
    <property type="entry name" value="Asp_kin"/>
    <property type="match status" value="1"/>
</dbReference>
<evidence type="ECO:0000256" key="16">
    <source>
        <dbReference type="RuleBase" id="RU004249"/>
    </source>
</evidence>
<dbReference type="GO" id="GO:0019877">
    <property type="term" value="P:diaminopimelate biosynthetic process"/>
    <property type="evidence" value="ECO:0007669"/>
    <property type="project" value="UniProtKB-KW"/>
</dbReference>
<comment type="catalytic activity">
    <reaction evidence="13 15">
        <text>L-aspartate + ATP = 4-phospho-L-aspartate + ADP</text>
        <dbReference type="Rhea" id="RHEA:23776"/>
        <dbReference type="ChEBI" id="CHEBI:29991"/>
        <dbReference type="ChEBI" id="CHEBI:30616"/>
        <dbReference type="ChEBI" id="CHEBI:57535"/>
        <dbReference type="ChEBI" id="CHEBI:456216"/>
        <dbReference type="EC" id="2.7.2.4"/>
    </reaction>
</comment>
<dbReference type="InterPro" id="IPR005260">
    <property type="entry name" value="Asp_kin_monofn"/>
</dbReference>
<evidence type="ECO:0000259" key="18">
    <source>
        <dbReference type="Pfam" id="PF13840"/>
    </source>
</evidence>
<feature type="binding site" evidence="14">
    <location>
        <position position="52"/>
    </location>
    <ligand>
        <name>substrate</name>
    </ligand>
</feature>
<dbReference type="GO" id="GO:0004072">
    <property type="term" value="F:aspartate kinase activity"/>
    <property type="evidence" value="ECO:0007669"/>
    <property type="project" value="UniProtKB-EC"/>
</dbReference>
<evidence type="ECO:0000256" key="6">
    <source>
        <dbReference type="ARBA" id="ARBA00022605"/>
    </source>
</evidence>
<keyword evidence="6 16" id="KW-0028">Amino-acid biosynthesis</keyword>
<feature type="binding site" evidence="14">
    <location>
        <begin position="7"/>
        <end position="10"/>
    </location>
    <ligand>
        <name>ATP</name>
        <dbReference type="ChEBI" id="CHEBI:30616"/>
    </ligand>
</feature>
<evidence type="ECO:0000256" key="2">
    <source>
        <dbReference type="ARBA" id="ARBA00004766"/>
    </source>
</evidence>
<evidence type="ECO:0000313" key="19">
    <source>
        <dbReference type="EMBL" id="PAB61214.1"/>
    </source>
</evidence>
<proteinExistence type="inferred from homology"/>
<dbReference type="Gene3D" id="3.30.2130.10">
    <property type="entry name" value="VC0802-like"/>
    <property type="match status" value="1"/>
</dbReference>
<dbReference type="NCBIfam" id="NF006068">
    <property type="entry name" value="PRK08210.1"/>
    <property type="match status" value="1"/>
</dbReference>
<dbReference type="RefSeq" id="WP_095130408.1">
    <property type="nucleotide sequence ID" value="NZ_NIBG01000001.1"/>
</dbReference>
<dbReference type="InterPro" id="IPR036393">
    <property type="entry name" value="AceGlu_kinase-like_sf"/>
</dbReference>
<dbReference type="AlphaFoldDB" id="A0A267MNN8"/>
<dbReference type="InterPro" id="IPR001048">
    <property type="entry name" value="Asp/Glu/Uridylate_kinase"/>
</dbReference>
<gene>
    <name evidence="19" type="ORF">CCE28_01955</name>
</gene>
<evidence type="ECO:0000256" key="15">
    <source>
        <dbReference type="RuleBase" id="RU003448"/>
    </source>
</evidence>
<feature type="binding site" evidence="14">
    <location>
        <begin position="178"/>
        <end position="179"/>
    </location>
    <ligand>
        <name>ATP</name>
        <dbReference type="ChEBI" id="CHEBI:30616"/>
    </ligand>
</feature>
<dbReference type="Pfam" id="PF00696">
    <property type="entry name" value="AA_kinase"/>
    <property type="match status" value="1"/>
</dbReference>
<feature type="binding site" evidence="14">
    <location>
        <position position="189"/>
    </location>
    <ligand>
        <name>ATP</name>
        <dbReference type="ChEBI" id="CHEBI:30616"/>
    </ligand>
</feature>
<dbReference type="GO" id="GO:0009088">
    <property type="term" value="P:threonine biosynthetic process"/>
    <property type="evidence" value="ECO:0007669"/>
    <property type="project" value="UniProtKB-UniPathway"/>
</dbReference>
<dbReference type="GO" id="GO:0005829">
    <property type="term" value="C:cytosol"/>
    <property type="evidence" value="ECO:0007669"/>
    <property type="project" value="TreeGrafter"/>
</dbReference>
<evidence type="ECO:0000256" key="5">
    <source>
        <dbReference type="ARBA" id="ARBA00010122"/>
    </source>
</evidence>
<keyword evidence="9 15" id="KW-0418">Kinase</keyword>
<evidence type="ECO:0000256" key="12">
    <source>
        <dbReference type="ARBA" id="ARBA00023154"/>
    </source>
</evidence>
<dbReference type="SUPFAM" id="SSF55021">
    <property type="entry name" value="ACT-like"/>
    <property type="match status" value="2"/>
</dbReference>
<dbReference type="GO" id="GO:0009090">
    <property type="term" value="P:homoserine biosynthetic process"/>
    <property type="evidence" value="ECO:0007669"/>
    <property type="project" value="TreeGrafter"/>
</dbReference>
<dbReference type="Proteomes" id="UP000216024">
    <property type="component" value="Unassembled WGS sequence"/>
</dbReference>
<evidence type="ECO:0000256" key="11">
    <source>
        <dbReference type="ARBA" id="ARBA00022915"/>
    </source>
</evidence>
<dbReference type="PANTHER" id="PTHR21499:SF3">
    <property type="entry name" value="ASPARTOKINASE"/>
    <property type="match status" value="1"/>
</dbReference>
<keyword evidence="11" id="KW-0220">Diaminopimelate biosynthesis</keyword>
<comment type="pathway">
    <text evidence="3 16">Amino-acid biosynthesis; L-methionine biosynthesis via de novo pathway; L-homoserine from L-aspartate: step 1/3.</text>
</comment>
<evidence type="ECO:0000256" key="3">
    <source>
        <dbReference type="ARBA" id="ARBA00004986"/>
    </source>
</evidence>
<evidence type="ECO:0000256" key="7">
    <source>
        <dbReference type="ARBA" id="ARBA00022679"/>
    </source>
</evidence>
<keyword evidence="8 14" id="KW-0547">Nucleotide-binding</keyword>
<keyword evidence="12" id="KW-0457">Lysine biosynthesis</keyword>
<feature type="domain" description="CASTOR ACT" evidence="18">
    <location>
        <begin position="338"/>
        <end position="399"/>
    </location>
</feature>
<evidence type="ECO:0000256" key="4">
    <source>
        <dbReference type="ARBA" id="ARBA00005139"/>
    </source>
</evidence>
<keyword evidence="20" id="KW-1185">Reference proteome</keyword>
<evidence type="ECO:0000259" key="17">
    <source>
        <dbReference type="Pfam" id="PF00696"/>
    </source>
</evidence>
<dbReference type="InterPro" id="IPR018042">
    <property type="entry name" value="Aspartate_kinase_CS"/>
</dbReference>
<name>A0A267MNN8_9FIRM</name>
<dbReference type="PROSITE" id="PS00324">
    <property type="entry name" value="ASPARTOKINASE"/>
    <property type="match status" value="1"/>
</dbReference>